<dbReference type="Proteomes" id="UP000805193">
    <property type="component" value="Unassembled WGS sequence"/>
</dbReference>
<sequence length="165" mass="18594">MRRQTVRRTPGHSLATDESPGRGGGAGHHTSSHHHHPRLTVAHHSDRLIGSEAALRRYLAGKISPQALHVLGTLEPNLPRATLVWTPGHGILQFTFPSAASGRRSTSRVLDPQEEEEAQLLATPVHPTDFLAFYREYRREYPQPHKTLTREEPPAWRQLQTNIYT</sequence>
<accession>A0AC60Q481</accession>
<gene>
    <name evidence="1" type="ORF">HPB47_024447</name>
</gene>
<evidence type="ECO:0000313" key="2">
    <source>
        <dbReference type="Proteomes" id="UP000805193"/>
    </source>
</evidence>
<protein>
    <submittedName>
        <fullName evidence="1">Uncharacterized protein</fullName>
    </submittedName>
</protein>
<proteinExistence type="predicted"/>
<evidence type="ECO:0000313" key="1">
    <source>
        <dbReference type="EMBL" id="KAG0428575.1"/>
    </source>
</evidence>
<name>A0AC60Q481_IXOPE</name>
<keyword evidence="2" id="KW-1185">Reference proteome</keyword>
<organism evidence="1 2">
    <name type="scientific">Ixodes persulcatus</name>
    <name type="common">Taiga tick</name>
    <dbReference type="NCBI Taxonomy" id="34615"/>
    <lineage>
        <taxon>Eukaryota</taxon>
        <taxon>Metazoa</taxon>
        <taxon>Ecdysozoa</taxon>
        <taxon>Arthropoda</taxon>
        <taxon>Chelicerata</taxon>
        <taxon>Arachnida</taxon>
        <taxon>Acari</taxon>
        <taxon>Parasitiformes</taxon>
        <taxon>Ixodida</taxon>
        <taxon>Ixodoidea</taxon>
        <taxon>Ixodidae</taxon>
        <taxon>Ixodinae</taxon>
        <taxon>Ixodes</taxon>
    </lineage>
</organism>
<reference evidence="1 2" key="1">
    <citation type="journal article" date="2020" name="Cell">
        <title>Large-Scale Comparative Analyses of Tick Genomes Elucidate Their Genetic Diversity and Vector Capacities.</title>
        <authorList>
            <consortium name="Tick Genome and Microbiome Consortium (TIGMIC)"/>
            <person name="Jia N."/>
            <person name="Wang J."/>
            <person name="Shi W."/>
            <person name="Du L."/>
            <person name="Sun Y."/>
            <person name="Zhan W."/>
            <person name="Jiang J.F."/>
            <person name="Wang Q."/>
            <person name="Zhang B."/>
            <person name="Ji P."/>
            <person name="Bell-Sakyi L."/>
            <person name="Cui X.M."/>
            <person name="Yuan T.T."/>
            <person name="Jiang B.G."/>
            <person name="Yang W.F."/>
            <person name="Lam T.T."/>
            <person name="Chang Q.C."/>
            <person name="Ding S.J."/>
            <person name="Wang X.J."/>
            <person name="Zhu J.G."/>
            <person name="Ruan X.D."/>
            <person name="Zhao L."/>
            <person name="Wei J.T."/>
            <person name="Ye R.Z."/>
            <person name="Que T.C."/>
            <person name="Du C.H."/>
            <person name="Zhou Y.H."/>
            <person name="Cheng J.X."/>
            <person name="Dai P.F."/>
            <person name="Guo W.B."/>
            <person name="Han X.H."/>
            <person name="Huang E.J."/>
            <person name="Li L.F."/>
            <person name="Wei W."/>
            <person name="Gao Y.C."/>
            <person name="Liu J.Z."/>
            <person name="Shao H.Z."/>
            <person name="Wang X."/>
            <person name="Wang C.C."/>
            <person name="Yang T.C."/>
            <person name="Huo Q.B."/>
            <person name="Li W."/>
            <person name="Chen H.Y."/>
            <person name="Chen S.E."/>
            <person name="Zhou L.G."/>
            <person name="Ni X.B."/>
            <person name="Tian J.H."/>
            <person name="Sheng Y."/>
            <person name="Liu T."/>
            <person name="Pan Y.S."/>
            <person name="Xia L.Y."/>
            <person name="Li J."/>
            <person name="Zhao F."/>
            <person name="Cao W.C."/>
        </authorList>
    </citation>
    <scope>NUCLEOTIDE SEQUENCE [LARGE SCALE GENOMIC DNA]</scope>
    <source>
        <strain evidence="1">Iper-2018</strain>
    </source>
</reference>
<comment type="caution">
    <text evidence="1">The sequence shown here is derived from an EMBL/GenBank/DDBJ whole genome shotgun (WGS) entry which is preliminary data.</text>
</comment>
<dbReference type="EMBL" id="JABSTQ010009508">
    <property type="protein sequence ID" value="KAG0428575.1"/>
    <property type="molecule type" value="Genomic_DNA"/>
</dbReference>